<sequence>MERREAACRSYYAFPPPSPAVSLPPLETLVDGFGSLSLSSPAGDPTPGYDAASSLYSLGYCRGSHDMPTRYLDLLSEDGHGLGTSLASDVPTSLRKGVNPVASAWSPREVRRSNDLFCVDRGDGYLGGFSGYPRGFLRRNLYVGRYAGIDTSPCCSLPLLSRTSIRDLRGVIGSIAKSRTGHKVLREQMKDMNAEDAEIVFCDLFQDLGELIVDPFASHVIQELVDVCNDEQRVRILSSVTRNPQLIRICQDQYGAPVIKKLLEILTPDWQKQEFLWAIRPGAVQLAKNTNGHHLILHILKVFPAYCNQVLLDRLNDKFYEIATDQHGCHVVIKHIQNVKGDRFDHMVAETVARAFTLSEHCYGNYVVQALLNAEMPPQLLHDLQHQFTGSYFALSRDKYGSNVVERCLSRAEDRDFMHIICELLDDFLLLLTDEYANYVAQKMTARSKALCMPVYGILVDRIRSCRPLIESSIYGRKALERLKKNNDIHI</sequence>
<protein>
    <submittedName>
        <fullName evidence="1">Uncharacterized protein</fullName>
    </submittedName>
</protein>
<accession>A0ACB9NU56</accession>
<comment type="caution">
    <text evidence="1">The sequence shown here is derived from an EMBL/GenBank/DDBJ whole genome shotgun (WGS) entry which is preliminary data.</text>
</comment>
<keyword evidence="2" id="KW-1185">Reference proteome</keyword>
<dbReference type="Proteomes" id="UP001057402">
    <property type="component" value="Chromosome 7"/>
</dbReference>
<dbReference type="EMBL" id="CM042886">
    <property type="protein sequence ID" value="KAI4339825.1"/>
    <property type="molecule type" value="Genomic_DNA"/>
</dbReference>
<evidence type="ECO:0000313" key="2">
    <source>
        <dbReference type="Proteomes" id="UP001057402"/>
    </source>
</evidence>
<evidence type="ECO:0000313" key="1">
    <source>
        <dbReference type="EMBL" id="KAI4339825.1"/>
    </source>
</evidence>
<gene>
    <name evidence="1" type="ORF">MLD38_024725</name>
</gene>
<organism evidence="1 2">
    <name type="scientific">Melastoma candidum</name>
    <dbReference type="NCBI Taxonomy" id="119954"/>
    <lineage>
        <taxon>Eukaryota</taxon>
        <taxon>Viridiplantae</taxon>
        <taxon>Streptophyta</taxon>
        <taxon>Embryophyta</taxon>
        <taxon>Tracheophyta</taxon>
        <taxon>Spermatophyta</taxon>
        <taxon>Magnoliopsida</taxon>
        <taxon>eudicotyledons</taxon>
        <taxon>Gunneridae</taxon>
        <taxon>Pentapetalae</taxon>
        <taxon>rosids</taxon>
        <taxon>malvids</taxon>
        <taxon>Myrtales</taxon>
        <taxon>Melastomataceae</taxon>
        <taxon>Melastomatoideae</taxon>
        <taxon>Melastomateae</taxon>
        <taxon>Melastoma</taxon>
    </lineage>
</organism>
<proteinExistence type="predicted"/>
<name>A0ACB9NU56_9MYRT</name>
<reference evidence="2" key="1">
    <citation type="journal article" date="2023" name="Front. Plant Sci.">
        <title>Chromosomal-level genome assembly of Melastoma candidum provides insights into trichome evolution.</title>
        <authorList>
            <person name="Zhong Y."/>
            <person name="Wu W."/>
            <person name="Sun C."/>
            <person name="Zou P."/>
            <person name="Liu Y."/>
            <person name="Dai S."/>
            <person name="Zhou R."/>
        </authorList>
    </citation>
    <scope>NUCLEOTIDE SEQUENCE [LARGE SCALE GENOMIC DNA]</scope>
</reference>